<reference evidence="1" key="1">
    <citation type="submission" date="2013-07" db="EMBL/GenBank/DDBJ databases">
        <title>The genome of an arbuscular mycorrhizal fungus provides insights into the evolution of the oldest plant symbiosis.</title>
        <authorList>
            <consortium name="DOE Joint Genome Institute"/>
            <person name="Tisserant E."/>
            <person name="Malbreil M."/>
            <person name="Kuo A."/>
            <person name="Kohler A."/>
            <person name="Symeonidi A."/>
            <person name="Balestrini R."/>
            <person name="Charron P."/>
            <person name="Duensing N."/>
            <person name="Frei-dit-Frey N."/>
            <person name="Gianinazzi-Pearson V."/>
            <person name="Gilbert B."/>
            <person name="Handa Y."/>
            <person name="Hijri M."/>
            <person name="Kaul R."/>
            <person name="Kawaguchi M."/>
            <person name="Krajinski F."/>
            <person name="Lammers P."/>
            <person name="Lapierre D."/>
            <person name="Masclaux F.G."/>
            <person name="Murat C."/>
            <person name="Morin E."/>
            <person name="Ndikumana S."/>
            <person name="Pagni M."/>
            <person name="Petitpierre D."/>
            <person name="Requena N."/>
            <person name="Rosikiewicz P."/>
            <person name="Riley R."/>
            <person name="Saito K."/>
            <person name="San Clemente H."/>
            <person name="Shapiro H."/>
            <person name="van Tuinen D."/>
            <person name="Becard G."/>
            <person name="Bonfante P."/>
            <person name="Paszkowski U."/>
            <person name="Shachar-Hill Y."/>
            <person name="Young J.P."/>
            <person name="Sanders I.R."/>
            <person name="Henrissat B."/>
            <person name="Rensing S.A."/>
            <person name="Grigoriev I.V."/>
            <person name="Corradi N."/>
            <person name="Roux C."/>
            <person name="Martin F."/>
        </authorList>
    </citation>
    <scope>NUCLEOTIDE SEQUENCE</scope>
    <source>
        <strain evidence="1">DAOM 197198</strain>
    </source>
</reference>
<dbReference type="EMBL" id="KI298910">
    <property type="protein sequence ID" value="ERZ98258.1"/>
    <property type="molecule type" value="Genomic_DNA"/>
</dbReference>
<organism evidence="1">
    <name type="scientific">Rhizophagus irregularis (strain DAOM 181602 / DAOM 197198 / MUCL 43194)</name>
    <name type="common">Arbuscular mycorrhizal fungus</name>
    <name type="synonym">Glomus intraradices</name>
    <dbReference type="NCBI Taxonomy" id="747089"/>
    <lineage>
        <taxon>Eukaryota</taxon>
        <taxon>Fungi</taxon>
        <taxon>Fungi incertae sedis</taxon>
        <taxon>Mucoromycota</taxon>
        <taxon>Glomeromycotina</taxon>
        <taxon>Glomeromycetes</taxon>
        <taxon>Glomerales</taxon>
        <taxon>Glomeraceae</taxon>
        <taxon>Rhizophagus</taxon>
    </lineage>
</organism>
<accession>U9SQL9</accession>
<name>U9SQL9_RHIID</name>
<evidence type="ECO:0000313" key="1">
    <source>
        <dbReference type="EMBL" id="ERZ98258.1"/>
    </source>
</evidence>
<dbReference type="AlphaFoldDB" id="U9SQL9"/>
<protein>
    <submittedName>
        <fullName evidence="1">Uncharacterized protein</fullName>
    </submittedName>
</protein>
<gene>
    <name evidence="1" type="ORF">GLOINDRAFT_88572</name>
</gene>
<sequence length="128" mass="14961">MYVQLFNYYLIWAMWTLSNWIWTYVQLSDWISDVQLHELDIQYSLTSKVTLYDSGMEMKPISGTYKFTVIDYVENGNVKTSLNEHKCNDICMRILSCICAISTILDLTNADNNNDEIIRIDVLLEIVT</sequence>
<proteinExistence type="predicted"/>
<dbReference type="HOGENOM" id="CLU_1960758_0_0_1"/>